<dbReference type="GO" id="GO:0006457">
    <property type="term" value="P:protein folding"/>
    <property type="evidence" value="ECO:0007669"/>
    <property type="project" value="InterPro"/>
</dbReference>
<sequence length="131" mass="14976">MATAGSLYFSEIAHFAPCKLCWFQRIFMYPQVIVLGIALWKKERTVAVMQSLILSIIGVLFAAYHYYLQMFATTVKPCSPDDPVSCAEKVVVRYGYITIPMMALTAFLMIILFLVMVQMRDRRNAENQPAH</sequence>
<accession>A0A1G2B4F8</accession>
<evidence type="ECO:0000256" key="1">
    <source>
        <dbReference type="ARBA" id="ARBA00004141"/>
    </source>
</evidence>
<evidence type="ECO:0008006" key="15">
    <source>
        <dbReference type="Google" id="ProtNLM"/>
    </source>
</evidence>
<dbReference type="InterPro" id="IPR012187">
    <property type="entry name" value="Disulphide_bond_form_BdbC"/>
</dbReference>
<comment type="subcellular location">
    <subcellularLocation>
        <location evidence="1">Membrane</location>
        <topology evidence="1">Multi-pass membrane protein</topology>
    </subcellularLocation>
</comment>
<evidence type="ECO:0000256" key="10">
    <source>
        <dbReference type="ARBA" id="ARBA00023186"/>
    </source>
</evidence>
<evidence type="ECO:0000256" key="7">
    <source>
        <dbReference type="ARBA" id="ARBA00023002"/>
    </source>
</evidence>
<evidence type="ECO:0000256" key="9">
    <source>
        <dbReference type="ARBA" id="ARBA00023157"/>
    </source>
</evidence>
<evidence type="ECO:0000313" key="13">
    <source>
        <dbReference type="EMBL" id="OGY84054.1"/>
    </source>
</evidence>
<keyword evidence="10" id="KW-0143">Chaperone</keyword>
<evidence type="ECO:0000256" key="12">
    <source>
        <dbReference type="SAM" id="Phobius"/>
    </source>
</evidence>
<evidence type="ECO:0000256" key="3">
    <source>
        <dbReference type="ARBA" id="ARBA00022448"/>
    </source>
</evidence>
<keyword evidence="8 12" id="KW-0472">Membrane</keyword>
<dbReference type="GO" id="GO:0015035">
    <property type="term" value="F:protein-disulfide reductase activity"/>
    <property type="evidence" value="ECO:0007669"/>
    <property type="project" value="InterPro"/>
</dbReference>
<dbReference type="STRING" id="1798543.A2898_01880"/>
<dbReference type="PANTHER" id="PTHR43469:SF1">
    <property type="entry name" value="SPBETA PROPHAGE-DERIVED DISULFIDE BOND FORMATION PROTEIN B"/>
    <property type="match status" value="1"/>
</dbReference>
<dbReference type="PIRSF" id="PIRSF036659">
    <property type="entry name" value="BdbC"/>
    <property type="match status" value="1"/>
</dbReference>
<keyword evidence="11" id="KW-0676">Redox-active center</keyword>
<evidence type="ECO:0000256" key="4">
    <source>
        <dbReference type="ARBA" id="ARBA00022692"/>
    </source>
</evidence>
<proteinExistence type="inferred from homology"/>
<comment type="caution">
    <text evidence="13">The sequence shown here is derived from an EMBL/GenBank/DDBJ whole genome shotgun (WGS) entry which is preliminary data.</text>
</comment>
<keyword evidence="4 12" id="KW-0812">Transmembrane</keyword>
<comment type="similarity">
    <text evidence="2">Belongs to the DsbB family. BdbC subfamily.</text>
</comment>
<dbReference type="InterPro" id="IPR003752">
    <property type="entry name" value="DiS_bond_form_DsbB/BdbC"/>
</dbReference>
<evidence type="ECO:0000313" key="14">
    <source>
        <dbReference type="Proteomes" id="UP000179164"/>
    </source>
</evidence>
<organism evidence="13 14">
    <name type="scientific">Candidatus Kerfeldbacteria bacterium RIFCSPLOWO2_01_FULL_48_11</name>
    <dbReference type="NCBI Taxonomy" id="1798543"/>
    <lineage>
        <taxon>Bacteria</taxon>
        <taxon>Candidatus Kerfeldiibacteriota</taxon>
    </lineage>
</organism>
<evidence type="ECO:0000256" key="5">
    <source>
        <dbReference type="ARBA" id="ARBA00022982"/>
    </source>
</evidence>
<feature type="transmembrane region" description="Helical" evidence="12">
    <location>
        <begin position="22"/>
        <end position="40"/>
    </location>
</feature>
<evidence type="ECO:0000256" key="6">
    <source>
        <dbReference type="ARBA" id="ARBA00022989"/>
    </source>
</evidence>
<keyword evidence="3" id="KW-0813">Transport</keyword>
<dbReference type="SUPFAM" id="SSF158442">
    <property type="entry name" value="DsbB-like"/>
    <property type="match status" value="1"/>
</dbReference>
<gene>
    <name evidence="13" type="ORF">A2898_01880</name>
</gene>
<keyword evidence="7" id="KW-0560">Oxidoreductase</keyword>
<evidence type="ECO:0000256" key="11">
    <source>
        <dbReference type="ARBA" id="ARBA00023284"/>
    </source>
</evidence>
<protein>
    <recommendedName>
        <fullName evidence="15">2-oxoglutarate dehydrogenase</fullName>
    </recommendedName>
</protein>
<dbReference type="PANTHER" id="PTHR43469">
    <property type="entry name" value="DISULFIDE FORMATION PROTEIN-RELATED"/>
    <property type="match status" value="1"/>
</dbReference>
<keyword evidence="5" id="KW-0249">Electron transport</keyword>
<keyword evidence="6 12" id="KW-1133">Transmembrane helix</keyword>
<dbReference type="InterPro" id="IPR023380">
    <property type="entry name" value="DsbB-like_sf"/>
</dbReference>
<dbReference type="AlphaFoldDB" id="A0A1G2B4F8"/>
<dbReference type="EMBL" id="MHKE01000012">
    <property type="protein sequence ID" value="OGY84054.1"/>
    <property type="molecule type" value="Genomic_DNA"/>
</dbReference>
<feature type="transmembrane region" description="Helical" evidence="12">
    <location>
        <begin position="47"/>
        <end position="67"/>
    </location>
</feature>
<dbReference type="GO" id="GO:0016020">
    <property type="term" value="C:membrane"/>
    <property type="evidence" value="ECO:0007669"/>
    <property type="project" value="UniProtKB-SubCell"/>
</dbReference>
<evidence type="ECO:0000256" key="8">
    <source>
        <dbReference type="ARBA" id="ARBA00023136"/>
    </source>
</evidence>
<dbReference type="Proteomes" id="UP000179164">
    <property type="component" value="Unassembled WGS sequence"/>
</dbReference>
<feature type="transmembrane region" description="Helical" evidence="12">
    <location>
        <begin position="94"/>
        <end position="117"/>
    </location>
</feature>
<keyword evidence="9" id="KW-1015">Disulfide bond</keyword>
<dbReference type="Pfam" id="PF02600">
    <property type="entry name" value="DsbB"/>
    <property type="match status" value="1"/>
</dbReference>
<dbReference type="Gene3D" id="1.20.1550.10">
    <property type="entry name" value="DsbB-like"/>
    <property type="match status" value="1"/>
</dbReference>
<reference evidence="13 14" key="1">
    <citation type="journal article" date="2016" name="Nat. Commun.">
        <title>Thousands of microbial genomes shed light on interconnected biogeochemical processes in an aquifer system.</title>
        <authorList>
            <person name="Anantharaman K."/>
            <person name="Brown C.T."/>
            <person name="Hug L.A."/>
            <person name="Sharon I."/>
            <person name="Castelle C.J."/>
            <person name="Probst A.J."/>
            <person name="Thomas B.C."/>
            <person name="Singh A."/>
            <person name="Wilkins M.J."/>
            <person name="Karaoz U."/>
            <person name="Brodie E.L."/>
            <person name="Williams K.H."/>
            <person name="Hubbard S.S."/>
            <person name="Banfield J.F."/>
        </authorList>
    </citation>
    <scope>NUCLEOTIDE SEQUENCE [LARGE SCALE GENOMIC DNA]</scope>
</reference>
<name>A0A1G2B4F8_9BACT</name>
<evidence type="ECO:0000256" key="2">
    <source>
        <dbReference type="ARBA" id="ARBA00007602"/>
    </source>
</evidence>